<comment type="caution">
    <text evidence="2">The sequence shown here is derived from an EMBL/GenBank/DDBJ whole genome shotgun (WGS) entry which is preliminary data.</text>
</comment>
<dbReference type="AlphaFoldDB" id="A0A6L2K673"/>
<feature type="region of interest" description="Disordered" evidence="1">
    <location>
        <begin position="80"/>
        <end position="125"/>
    </location>
</feature>
<dbReference type="EMBL" id="BKCJ010001828">
    <property type="protein sequence ID" value="GEU44300.1"/>
    <property type="molecule type" value="Genomic_DNA"/>
</dbReference>
<gene>
    <name evidence="2" type="ORF">Tci_016278</name>
</gene>
<organism evidence="2">
    <name type="scientific">Tanacetum cinerariifolium</name>
    <name type="common">Dalmatian daisy</name>
    <name type="synonym">Chrysanthemum cinerariifolium</name>
    <dbReference type="NCBI Taxonomy" id="118510"/>
    <lineage>
        <taxon>Eukaryota</taxon>
        <taxon>Viridiplantae</taxon>
        <taxon>Streptophyta</taxon>
        <taxon>Embryophyta</taxon>
        <taxon>Tracheophyta</taxon>
        <taxon>Spermatophyta</taxon>
        <taxon>Magnoliopsida</taxon>
        <taxon>eudicotyledons</taxon>
        <taxon>Gunneridae</taxon>
        <taxon>Pentapetalae</taxon>
        <taxon>asterids</taxon>
        <taxon>campanulids</taxon>
        <taxon>Asterales</taxon>
        <taxon>Asteraceae</taxon>
        <taxon>Asteroideae</taxon>
        <taxon>Anthemideae</taxon>
        <taxon>Anthemidinae</taxon>
        <taxon>Tanacetum</taxon>
    </lineage>
</organism>
<accession>A0A6L2K673</accession>
<sequence length="274" mass="30658">METFPSLLSLSYGKLKVLSQALTLFFPSYDIGPCKSSYARVMIELRVDVELKDNIFVAMPRITREGHYICAGEKKTVKKPSQTSHVVSVGPKMGFKPHKEYRPVPKKSTTSSSGNKKKGEEPIIEVSNSNPFDVLNSVDNDVEFGTNGETTILFEDLLTSGQAILVDKEGNPLKKVEFLREDDSEYEVASADNDMAHSLAYERDKRLNELIMMVLVRQTEECDMMFHMEKSDMLMLVAEIEVGDKTADDVDKLACAADVVKPRPVDLKFAHALI</sequence>
<proteinExistence type="predicted"/>
<reference evidence="2" key="1">
    <citation type="journal article" date="2019" name="Sci. Rep.">
        <title>Draft genome of Tanacetum cinerariifolium, the natural source of mosquito coil.</title>
        <authorList>
            <person name="Yamashiro T."/>
            <person name="Shiraishi A."/>
            <person name="Satake H."/>
            <person name="Nakayama K."/>
        </authorList>
    </citation>
    <scope>NUCLEOTIDE SEQUENCE</scope>
</reference>
<name>A0A6L2K673_TANCI</name>
<evidence type="ECO:0000256" key="1">
    <source>
        <dbReference type="SAM" id="MobiDB-lite"/>
    </source>
</evidence>
<protein>
    <submittedName>
        <fullName evidence="2">Uncharacterized protein</fullName>
    </submittedName>
</protein>
<evidence type="ECO:0000313" key="2">
    <source>
        <dbReference type="EMBL" id="GEU44300.1"/>
    </source>
</evidence>